<accession>A0A1Q3APT0</accession>
<name>A0A1Q3APT0_CEPFO</name>
<reference evidence="2" key="1">
    <citation type="submission" date="2016-04" db="EMBL/GenBank/DDBJ databases">
        <title>Cephalotus genome sequencing.</title>
        <authorList>
            <person name="Fukushima K."/>
            <person name="Hasebe M."/>
            <person name="Fang X."/>
        </authorList>
    </citation>
    <scope>NUCLEOTIDE SEQUENCE [LARGE SCALE GENOMIC DNA]</scope>
    <source>
        <strain evidence="2">cv. St1</strain>
    </source>
</reference>
<gene>
    <name evidence="1" type="ORF">CFOL_v3_01287</name>
</gene>
<dbReference type="AlphaFoldDB" id="A0A1Q3APT0"/>
<comment type="caution">
    <text evidence="1">The sequence shown here is derived from an EMBL/GenBank/DDBJ whole genome shotgun (WGS) entry which is preliminary data.</text>
</comment>
<dbReference type="InParanoid" id="A0A1Q3APT0"/>
<keyword evidence="2" id="KW-1185">Reference proteome</keyword>
<organism evidence="1 2">
    <name type="scientific">Cephalotus follicularis</name>
    <name type="common">Albany pitcher plant</name>
    <dbReference type="NCBI Taxonomy" id="3775"/>
    <lineage>
        <taxon>Eukaryota</taxon>
        <taxon>Viridiplantae</taxon>
        <taxon>Streptophyta</taxon>
        <taxon>Embryophyta</taxon>
        <taxon>Tracheophyta</taxon>
        <taxon>Spermatophyta</taxon>
        <taxon>Magnoliopsida</taxon>
        <taxon>eudicotyledons</taxon>
        <taxon>Gunneridae</taxon>
        <taxon>Pentapetalae</taxon>
        <taxon>rosids</taxon>
        <taxon>fabids</taxon>
        <taxon>Oxalidales</taxon>
        <taxon>Cephalotaceae</taxon>
        <taxon>Cephalotus</taxon>
    </lineage>
</organism>
<protein>
    <submittedName>
        <fullName evidence="1">Uncharacterized protein</fullName>
    </submittedName>
</protein>
<dbReference type="EMBL" id="BDDD01000041">
    <property type="protein sequence ID" value="GAV57751.1"/>
    <property type="molecule type" value="Genomic_DNA"/>
</dbReference>
<proteinExistence type="predicted"/>
<evidence type="ECO:0000313" key="1">
    <source>
        <dbReference type="EMBL" id="GAV57751.1"/>
    </source>
</evidence>
<dbReference type="Proteomes" id="UP000187406">
    <property type="component" value="Unassembled WGS sequence"/>
</dbReference>
<sequence>MFYLLPHLTIRSITLLYLGGSPSLRFHLLPHHTIRVVTLNPLALMHLWRYSHFRFYPLSHLTITCITLLHLGGSPSVRFHLLPSLTIRFITLPHLWGSPSLRFHLLPHFTITLIHSILQQLCRMPYLTFHRLLHHVNGFLALIPITLLLLRASPSLAFQLLQHLIIRKSSLFLFYQNNFIFRTFTPSPLFPNHTTSTLPLMTCLTSTFHHRP</sequence>
<evidence type="ECO:0000313" key="2">
    <source>
        <dbReference type="Proteomes" id="UP000187406"/>
    </source>
</evidence>